<sequence>MLSLHLSFGLPLDRFPSTSSVIAMNGVLVSSILATCPAYFNLLAFNTCMIFGALYLSSNSLFFKLRHSPVLESITGPNILRNTFLSNTRNLLSSALLTVKITSNNLKCQNPFNLTFLQQGILNVLSPPYVPYTVIVHFKQTRTMFKIHPIFNLITLMKVLSSPYLPYILQQGILITLNKLKCQNLFNPTFLQQGILITLKMKQTIG</sequence>
<reference evidence="1" key="1">
    <citation type="submission" date="2021-05" db="EMBL/GenBank/DDBJ databases">
        <authorList>
            <person name="Alioto T."/>
            <person name="Alioto T."/>
            <person name="Gomez Garrido J."/>
        </authorList>
    </citation>
    <scope>NUCLEOTIDE SEQUENCE</scope>
</reference>
<dbReference type="EMBL" id="HBUF01339035">
    <property type="protein sequence ID" value="CAG6699463.1"/>
    <property type="molecule type" value="Transcribed_RNA"/>
</dbReference>
<accession>A0A8D8U2C9</accession>
<dbReference type="EMBL" id="HBUF01339034">
    <property type="protein sequence ID" value="CAG6699460.1"/>
    <property type="molecule type" value="Transcribed_RNA"/>
</dbReference>
<name>A0A8D8U2C9_9HEMI</name>
<dbReference type="AlphaFoldDB" id="A0A8D8U2C9"/>
<dbReference type="EMBL" id="HBUF01339032">
    <property type="protein sequence ID" value="CAG6699453.1"/>
    <property type="molecule type" value="Transcribed_RNA"/>
</dbReference>
<evidence type="ECO:0000313" key="1">
    <source>
        <dbReference type="EMBL" id="CAG6699456.1"/>
    </source>
</evidence>
<dbReference type="EMBL" id="HBUF01339033">
    <property type="protein sequence ID" value="CAG6699456.1"/>
    <property type="molecule type" value="Transcribed_RNA"/>
</dbReference>
<proteinExistence type="predicted"/>
<protein>
    <submittedName>
        <fullName evidence="1">Uncharacterized protein</fullName>
    </submittedName>
</protein>
<organism evidence="1">
    <name type="scientific">Cacopsylla melanoneura</name>
    <dbReference type="NCBI Taxonomy" id="428564"/>
    <lineage>
        <taxon>Eukaryota</taxon>
        <taxon>Metazoa</taxon>
        <taxon>Ecdysozoa</taxon>
        <taxon>Arthropoda</taxon>
        <taxon>Hexapoda</taxon>
        <taxon>Insecta</taxon>
        <taxon>Pterygota</taxon>
        <taxon>Neoptera</taxon>
        <taxon>Paraneoptera</taxon>
        <taxon>Hemiptera</taxon>
        <taxon>Sternorrhyncha</taxon>
        <taxon>Psylloidea</taxon>
        <taxon>Psyllidae</taxon>
        <taxon>Psyllinae</taxon>
        <taxon>Cacopsylla</taxon>
    </lineage>
</organism>
<dbReference type="EMBL" id="HBUF01339038">
    <property type="protein sequence ID" value="CAG6699474.1"/>
    <property type="molecule type" value="Transcribed_RNA"/>
</dbReference>